<reference evidence="2" key="1">
    <citation type="submission" date="2023-10" db="EMBL/GenBank/DDBJ databases">
        <title>The first scallop-associated chemosynthetic bacterial symbiont.</title>
        <authorList>
            <person name="Lin Y.-T."/>
            <person name="Sun J."/>
            <person name="Ip J.C.-H."/>
            <person name="He X."/>
            <person name="Gao Z.-M."/>
            <person name="Perez M."/>
            <person name="Xu T."/>
            <person name="Qian P.-Y."/>
            <person name="Qiu J.-W."/>
        </authorList>
    </citation>
    <scope>NUCLEOTIDE SEQUENCE</scope>
    <source>
        <strain evidence="2">Gill1</strain>
    </source>
</reference>
<protein>
    <recommendedName>
        <fullName evidence="1">Transposase IS200-like domain-containing protein</fullName>
    </recommendedName>
</protein>
<dbReference type="GO" id="GO:0003677">
    <property type="term" value="F:DNA binding"/>
    <property type="evidence" value="ECO:0007669"/>
    <property type="project" value="InterPro"/>
</dbReference>
<evidence type="ECO:0000259" key="1">
    <source>
        <dbReference type="SMART" id="SM01321"/>
    </source>
</evidence>
<dbReference type="AlphaFoldDB" id="A0AAU6PF84"/>
<dbReference type="EMBL" id="CP138327">
    <property type="protein sequence ID" value="WXT99656.1"/>
    <property type="molecule type" value="Genomic_DNA"/>
</dbReference>
<dbReference type="GO" id="GO:0006313">
    <property type="term" value="P:DNA transposition"/>
    <property type="evidence" value="ECO:0007669"/>
    <property type="project" value="InterPro"/>
</dbReference>
<name>A0AAU6PF84_9GAMM</name>
<dbReference type="InterPro" id="IPR002686">
    <property type="entry name" value="Transposase_17"/>
</dbReference>
<feature type="domain" description="Transposase IS200-like" evidence="1">
    <location>
        <begin position="9"/>
        <end position="148"/>
    </location>
</feature>
<proteinExistence type="predicted"/>
<sequence length="222" mass="25778">MSSRKIPFENEEYYHVFNRGVDKRIVFTDKQELDFFFSRLSALNNTVADMTGRNHRRSNYTGKARVEESEGLVSVVAYCLLPNHFHLLLKQNVDQGISKFMQRLGTSYTVFFNQKHQRNGSLFQGKFKAKHLTGEYGLSTVATYVNLNYQHHKINPKENLVKSSIFEYLQTEQGKFICDETEVKNVMSEIGTIKAYKKYAKNLSIVFARNKGIELSDKDFEM</sequence>
<dbReference type="GO" id="GO:0004803">
    <property type="term" value="F:transposase activity"/>
    <property type="evidence" value="ECO:0007669"/>
    <property type="project" value="InterPro"/>
</dbReference>
<gene>
    <name evidence="2" type="ORF">Ctma_0360</name>
</gene>
<accession>A0AAU6PF84</accession>
<dbReference type="SMART" id="SM01321">
    <property type="entry name" value="Y1_Tnp"/>
    <property type="match status" value="1"/>
</dbReference>
<dbReference type="PANTHER" id="PTHR34322:SF2">
    <property type="entry name" value="TRANSPOSASE IS200-LIKE DOMAIN-CONTAINING PROTEIN"/>
    <property type="match status" value="1"/>
</dbReference>
<dbReference type="PANTHER" id="PTHR34322">
    <property type="entry name" value="TRANSPOSASE, Y1_TNP DOMAIN-CONTAINING"/>
    <property type="match status" value="1"/>
</dbReference>
<dbReference type="SUPFAM" id="SSF143422">
    <property type="entry name" value="Transposase IS200-like"/>
    <property type="match status" value="1"/>
</dbReference>
<dbReference type="InterPro" id="IPR036515">
    <property type="entry name" value="Transposase_17_sf"/>
</dbReference>
<dbReference type="Pfam" id="PF01797">
    <property type="entry name" value="Y1_Tnp"/>
    <property type="match status" value="1"/>
</dbReference>
<evidence type="ECO:0000313" key="2">
    <source>
        <dbReference type="EMBL" id="WXT99656.1"/>
    </source>
</evidence>
<organism evidence="2">
    <name type="scientific">Catillopecten margaritatus gill symbiont</name>
    <dbReference type="NCBI Taxonomy" id="3083288"/>
    <lineage>
        <taxon>Bacteria</taxon>
        <taxon>Pseudomonadati</taxon>
        <taxon>Pseudomonadota</taxon>
        <taxon>Gammaproteobacteria</taxon>
        <taxon>sulfur-oxidizing symbionts</taxon>
    </lineage>
</organism>
<dbReference type="Gene3D" id="3.30.70.1290">
    <property type="entry name" value="Transposase IS200-like"/>
    <property type="match status" value="1"/>
</dbReference>